<dbReference type="GO" id="GO:1990189">
    <property type="term" value="F:protein N-terminal-serine acetyltransferase activity"/>
    <property type="evidence" value="ECO:0007669"/>
    <property type="project" value="TreeGrafter"/>
</dbReference>
<dbReference type="PANTHER" id="PTHR43441:SF3">
    <property type="entry name" value="ACETYLTRANSFERASE"/>
    <property type="match status" value="1"/>
</dbReference>
<dbReference type="GO" id="GO:0008999">
    <property type="term" value="F:protein-N-terminal-alanine acetyltransferase activity"/>
    <property type="evidence" value="ECO:0007669"/>
    <property type="project" value="TreeGrafter"/>
</dbReference>
<dbReference type="SUPFAM" id="SSF55729">
    <property type="entry name" value="Acyl-CoA N-acyltransferases (Nat)"/>
    <property type="match status" value="1"/>
</dbReference>
<dbReference type="Gene3D" id="3.40.630.30">
    <property type="match status" value="1"/>
</dbReference>
<dbReference type="AlphaFoldDB" id="A0A1H2QTL9"/>
<feature type="domain" description="N-acetyltransferase" evidence="1">
    <location>
        <begin position="34"/>
        <end position="186"/>
    </location>
</feature>
<protein>
    <submittedName>
        <fullName evidence="2">Protein N-acetyltransferase, RimJ/RimL family</fullName>
    </submittedName>
</protein>
<evidence type="ECO:0000313" key="2">
    <source>
        <dbReference type="EMBL" id="SDW10522.1"/>
    </source>
</evidence>
<organism evidence="2 3">
    <name type="scientific">Marinococcus luteus</name>
    <dbReference type="NCBI Taxonomy" id="1122204"/>
    <lineage>
        <taxon>Bacteria</taxon>
        <taxon>Bacillati</taxon>
        <taxon>Bacillota</taxon>
        <taxon>Bacilli</taxon>
        <taxon>Bacillales</taxon>
        <taxon>Bacillaceae</taxon>
        <taxon>Marinococcus</taxon>
    </lineage>
</organism>
<dbReference type="InterPro" id="IPR000182">
    <property type="entry name" value="GNAT_dom"/>
</dbReference>
<dbReference type="InterPro" id="IPR016181">
    <property type="entry name" value="Acyl_CoA_acyltransferase"/>
</dbReference>
<dbReference type="InterPro" id="IPR051908">
    <property type="entry name" value="Ribosomal_N-acetyltransferase"/>
</dbReference>
<reference evidence="2 3" key="1">
    <citation type="submission" date="2016-10" db="EMBL/GenBank/DDBJ databases">
        <authorList>
            <person name="de Groot N.N."/>
        </authorList>
    </citation>
    <scope>NUCLEOTIDE SEQUENCE [LARGE SCALE GENOMIC DNA]</scope>
    <source>
        <strain evidence="2 3">DSM 23126</strain>
    </source>
</reference>
<dbReference type="PANTHER" id="PTHR43441">
    <property type="entry name" value="RIBOSOMAL-PROTEIN-SERINE ACETYLTRANSFERASE"/>
    <property type="match status" value="1"/>
</dbReference>
<keyword evidence="2" id="KW-0808">Transferase</keyword>
<dbReference type="OrthoDB" id="9799321at2"/>
<proteinExistence type="predicted"/>
<evidence type="ECO:0000313" key="3">
    <source>
        <dbReference type="Proteomes" id="UP000199488"/>
    </source>
</evidence>
<accession>A0A1H2QTL9</accession>
<name>A0A1H2QTL9_9BACI</name>
<gene>
    <name evidence="2" type="ORF">SAMN05421781_0462</name>
</gene>
<dbReference type="Pfam" id="PF13302">
    <property type="entry name" value="Acetyltransf_3"/>
    <property type="match status" value="1"/>
</dbReference>
<keyword evidence="3" id="KW-1185">Reference proteome</keyword>
<evidence type="ECO:0000259" key="1">
    <source>
        <dbReference type="PROSITE" id="PS51186"/>
    </source>
</evidence>
<dbReference type="EMBL" id="FNNC01000001">
    <property type="protein sequence ID" value="SDW10522.1"/>
    <property type="molecule type" value="Genomic_DNA"/>
</dbReference>
<dbReference type="RefSeq" id="WP_091610618.1">
    <property type="nucleotide sequence ID" value="NZ_FNNC01000001.1"/>
</dbReference>
<sequence>MFEENSVKEKLETGRLRLRIPDVIQDTGTVFQGIKLSHSSLKTWMSAFQDQPTLAGTEAFLTKACEQFSTRQKLRYLLFEKQYGTFVGSIVIQEIAWHVPRCELGYWILDPFQRRGFALEAVTEVVRYALEELGMNRIEAWTDERNYPGTAMLARAGFQLDGILKNDERSADGTHLIHSAVYSITA</sequence>
<dbReference type="STRING" id="1122204.SAMN05421781_0462"/>
<dbReference type="Proteomes" id="UP000199488">
    <property type="component" value="Unassembled WGS sequence"/>
</dbReference>
<dbReference type="PROSITE" id="PS51186">
    <property type="entry name" value="GNAT"/>
    <property type="match status" value="1"/>
</dbReference>
<dbReference type="GO" id="GO:0005737">
    <property type="term" value="C:cytoplasm"/>
    <property type="evidence" value="ECO:0007669"/>
    <property type="project" value="TreeGrafter"/>
</dbReference>